<accession>A0ACD5VN13</accession>
<evidence type="ECO:0000313" key="1">
    <source>
        <dbReference type="EnsemblPlants" id="AVESA.00010b.r2.3CG0456280.1.CDS"/>
    </source>
</evidence>
<sequence>MASSSGRRPGPGGGGGGGEASSASPAPGGGGGRRILRTQTAGNLGGESSFDSEVVPSSLVEIAPILRVANEVENSNPRVAYLCRFYAFEKAHRLDPTSSGRGVRQFKTALLQRLERENDPTLKGRVKQSDAREMQSFYQNYYKKYIQALQNAADKADRAQLTKAYQTAAVLFEVLKAVNVSQKIELDESIVETNKQVEEKKKLYLPFNILPLDPDSAHQPVMQFPEIQVAFYALRNTRGLPWPKDHEKKAGADLLDWLQAMFGFQKDNVSNQREHLILLLANVHIRQIAKPDHQQPKLDDHALDQVMKKLFKNYKRWCKYLGRKSSLWLPTIQQEVQQRKLLYMGLYLLIWGEAANLRFMPECLCYIYHHMAFELYGMLAGNVSPTTGENVKPAYGGAEEAFLKLVVTPIYKIIEMEAERSKTIKSKHSHWRNYDDLNEYFWSSDCFRLGWPMRADADFFKTPNFALARDQMSGENRRVGSDQWMGKVNFVEIRSFWHIFRSFDRMWSFLILSLQAMIIIAWNGGTPSDIFDAGVFKQVLSIFITAAVMKFGQAILDIVLSWKARKSMSLAVKLRYILKLLSGAAWVVIFPVTYAYSSENPTGLSRTIKSWFGDGRGQPPLYGLAVVIYLAPNMLAATLFVFPVLRRALERSNLKVITFIMWWSQPRLFVGRGMHEGAFSLFKYTMFWVLLLATKLVVSFYVEIKPLVQPSKDIMKVPITTFQWHEFFPHAKNNIGVVIALWAPIILVYFMDTQIWYAIFSTLVGGIYGACRRLGEIRTLGMLRSRFESLPKAFNDHLIPNESKRRGFRSAFSSKHSQKPEDSKEEEKIAARFAQIWNLIITSFREEDLIDNREKDLLLVPYCKDREMDIIQWPPFLLASKIPIALDMAADSGGKDRDLKKRMKSDPYFTYAIKECYASFRNIIYALVVRPRERDFIEKIFKMVDDHIADDTLIKELHMSNLPTLSKKFIELLDILQKNNKEDQGQVIILFQDMLEVVTRDIMEEQLSGHMPGYWKRYMVEITESMKELHHLTNRNRNSCSLKLLNFL</sequence>
<dbReference type="EnsemblPlants" id="AVESA.00010b.r2.3CG0456280.1">
    <property type="protein sequence ID" value="AVESA.00010b.r2.3CG0456280.1.CDS"/>
    <property type="gene ID" value="AVESA.00010b.r2.3CG0456280"/>
</dbReference>
<evidence type="ECO:0000313" key="2">
    <source>
        <dbReference type="Proteomes" id="UP001732700"/>
    </source>
</evidence>
<name>A0ACD5VN13_AVESA</name>
<dbReference type="Proteomes" id="UP001732700">
    <property type="component" value="Chromosome 3C"/>
</dbReference>
<reference evidence="1" key="2">
    <citation type="submission" date="2025-09" db="UniProtKB">
        <authorList>
            <consortium name="EnsemblPlants"/>
        </authorList>
    </citation>
    <scope>IDENTIFICATION</scope>
</reference>
<protein>
    <submittedName>
        <fullName evidence="1">Uncharacterized protein</fullName>
    </submittedName>
</protein>
<organism evidence="1 2">
    <name type="scientific">Avena sativa</name>
    <name type="common">Oat</name>
    <dbReference type="NCBI Taxonomy" id="4498"/>
    <lineage>
        <taxon>Eukaryota</taxon>
        <taxon>Viridiplantae</taxon>
        <taxon>Streptophyta</taxon>
        <taxon>Embryophyta</taxon>
        <taxon>Tracheophyta</taxon>
        <taxon>Spermatophyta</taxon>
        <taxon>Magnoliopsida</taxon>
        <taxon>Liliopsida</taxon>
        <taxon>Poales</taxon>
        <taxon>Poaceae</taxon>
        <taxon>BOP clade</taxon>
        <taxon>Pooideae</taxon>
        <taxon>Poodae</taxon>
        <taxon>Poeae</taxon>
        <taxon>Poeae Chloroplast Group 1 (Aveneae type)</taxon>
        <taxon>Aveninae</taxon>
        <taxon>Avena</taxon>
    </lineage>
</organism>
<reference evidence="1" key="1">
    <citation type="submission" date="2021-05" db="EMBL/GenBank/DDBJ databases">
        <authorList>
            <person name="Scholz U."/>
            <person name="Mascher M."/>
            <person name="Fiebig A."/>
        </authorList>
    </citation>
    <scope>NUCLEOTIDE SEQUENCE [LARGE SCALE GENOMIC DNA]</scope>
</reference>
<proteinExistence type="predicted"/>
<keyword evidence="2" id="KW-1185">Reference proteome</keyword>